<keyword evidence="2" id="KW-0548">Nucleotidyltransferase</keyword>
<dbReference type="GO" id="GO:0016779">
    <property type="term" value="F:nucleotidyltransferase activity"/>
    <property type="evidence" value="ECO:0007669"/>
    <property type="project" value="UniProtKB-KW"/>
</dbReference>
<sequence length="373" mass="40529">MCNCRKIAGLIVAAGYSSRMGAFKPLLPLGGKTVIETAVDSLRHGGVTDVRVVVGHRAEDLYPLLERLNVCVIENPRYAEGMFSSVVAGLNTLAGEAEAFFLLPGDTPLIRKRSIKDMLREYRKTGAAVVYPVFHDHRGHPPLISARCFESILSGNSAGGLRDILDRFAADSVEVELADQGVLLDIDTIEDYRKLSDFYAQREIPTYDECLAILHKHRVDSRVSRHGQVVADVGRSMAGLLNGVGLNLNVDLVIAGGLVHDLAKGKPNHPKRGGRMINCMGFSALSGIVASHMDMEFAADYVVDEAAIVFLADKLVQGDRLVTLAERFGPALNKFSSSPEIIDSVLRRMRTAEAISDRVLGLLGISSFDEMAL</sequence>
<dbReference type="InterPro" id="IPR006674">
    <property type="entry name" value="HD_domain"/>
</dbReference>
<accession>A0A1W2EPL0</accession>
<dbReference type="PANTHER" id="PTHR43777">
    <property type="entry name" value="MOLYBDENUM COFACTOR CYTIDYLYLTRANSFERASE"/>
    <property type="match status" value="1"/>
</dbReference>
<dbReference type="InterPro" id="IPR029044">
    <property type="entry name" value="Nucleotide-diphossugar_trans"/>
</dbReference>
<dbReference type="Proteomes" id="UP000192738">
    <property type="component" value="Unassembled WGS sequence"/>
</dbReference>
<dbReference type="SMART" id="SM00471">
    <property type="entry name" value="HDc"/>
    <property type="match status" value="1"/>
</dbReference>
<dbReference type="CDD" id="cd04182">
    <property type="entry name" value="GT_2_like_f"/>
    <property type="match status" value="1"/>
</dbReference>
<evidence type="ECO:0000313" key="2">
    <source>
        <dbReference type="EMBL" id="SMD11605.1"/>
    </source>
</evidence>
<dbReference type="NCBIfam" id="NF045665">
    <property type="entry name" value="NTPtran_DVU1551"/>
    <property type="match status" value="1"/>
</dbReference>
<keyword evidence="2" id="KW-0808">Transferase</keyword>
<dbReference type="InterPro" id="IPR025877">
    <property type="entry name" value="MobA-like_NTP_Trfase"/>
</dbReference>
<dbReference type="RefSeq" id="WP_084578066.1">
    <property type="nucleotide sequence ID" value="NZ_CP155572.1"/>
</dbReference>
<dbReference type="Gene3D" id="3.90.550.10">
    <property type="entry name" value="Spore Coat Polysaccharide Biosynthesis Protein SpsA, Chain A"/>
    <property type="match status" value="1"/>
</dbReference>
<dbReference type="STRING" id="112901.SAMN04488500_12736"/>
<gene>
    <name evidence="2" type="ORF">SAMN04488500_12736</name>
</gene>
<organism evidence="2 3">
    <name type="scientific">Sporomusa malonica</name>
    <dbReference type="NCBI Taxonomy" id="112901"/>
    <lineage>
        <taxon>Bacteria</taxon>
        <taxon>Bacillati</taxon>
        <taxon>Bacillota</taxon>
        <taxon>Negativicutes</taxon>
        <taxon>Selenomonadales</taxon>
        <taxon>Sporomusaceae</taxon>
        <taxon>Sporomusa</taxon>
    </lineage>
</organism>
<dbReference type="SUPFAM" id="SSF109604">
    <property type="entry name" value="HD-domain/PDEase-like"/>
    <property type="match status" value="1"/>
</dbReference>
<dbReference type="Pfam" id="PF01966">
    <property type="entry name" value="HD"/>
    <property type="match status" value="1"/>
</dbReference>
<dbReference type="AlphaFoldDB" id="A0A1W2EPL0"/>
<name>A0A1W2EPL0_9FIRM</name>
<protein>
    <submittedName>
        <fullName evidence="2">CTP:molybdopterin cytidylyltransferase MocA</fullName>
    </submittedName>
</protein>
<dbReference type="Pfam" id="PF12804">
    <property type="entry name" value="NTP_transf_3"/>
    <property type="match status" value="1"/>
</dbReference>
<keyword evidence="3" id="KW-1185">Reference proteome</keyword>
<reference evidence="2 3" key="1">
    <citation type="submission" date="2017-04" db="EMBL/GenBank/DDBJ databases">
        <authorList>
            <person name="Afonso C.L."/>
            <person name="Miller P.J."/>
            <person name="Scott M.A."/>
            <person name="Spackman E."/>
            <person name="Goraichik I."/>
            <person name="Dimitrov K.M."/>
            <person name="Suarez D.L."/>
            <person name="Swayne D.E."/>
        </authorList>
    </citation>
    <scope>NUCLEOTIDE SEQUENCE [LARGE SCALE GENOMIC DNA]</scope>
    <source>
        <strain evidence="2 3">DSM 5090</strain>
    </source>
</reference>
<dbReference type="InterPro" id="IPR054703">
    <property type="entry name" value="Mop-rel"/>
</dbReference>
<dbReference type="SUPFAM" id="SSF53448">
    <property type="entry name" value="Nucleotide-diphospho-sugar transferases"/>
    <property type="match status" value="1"/>
</dbReference>
<feature type="domain" description="HD/PDEase" evidence="1">
    <location>
        <begin position="219"/>
        <end position="327"/>
    </location>
</feature>
<evidence type="ECO:0000313" key="3">
    <source>
        <dbReference type="Proteomes" id="UP000192738"/>
    </source>
</evidence>
<dbReference type="EMBL" id="FWXI01000027">
    <property type="protein sequence ID" value="SMD11605.1"/>
    <property type="molecule type" value="Genomic_DNA"/>
</dbReference>
<evidence type="ECO:0000259" key="1">
    <source>
        <dbReference type="SMART" id="SM00471"/>
    </source>
</evidence>
<proteinExistence type="predicted"/>
<dbReference type="InterPro" id="IPR003607">
    <property type="entry name" value="HD/PDEase_dom"/>
</dbReference>
<dbReference type="OrthoDB" id="285216at2"/>
<dbReference type="PANTHER" id="PTHR43777:SF1">
    <property type="entry name" value="MOLYBDENUM COFACTOR CYTIDYLYLTRANSFERASE"/>
    <property type="match status" value="1"/>
</dbReference>